<evidence type="ECO:0000313" key="3">
    <source>
        <dbReference type="Proteomes" id="UP001216329"/>
    </source>
</evidence>
<gene>
    <name evidence="2" type="ORF">P0Y58_27135</name>
</gene>
<name>A0AAJ5WP17_9PSED</name>
<dbReference type="EMBL" id="CP119325">
    <property type="protein sequence ID" value="WEK33404.1"/>
    <property type="molecule type" value="Genomic_DNA"/>
</dbReference>
<dbReference type="AlphaFoldDB" id="A0AAJ5WP17"/>
<dbReference type="InterPro" id="IPR012373">
    <property type="entry name" value="Ferrdict_sens_TM"/>
</dbReference>
<organism evidence="2 3">
    <name type="scientific">Candidatus Pseudomonas phytovorans</name>
    <dbReference type="NCBI Taxonomy" id="3121377"/>
    <lineage>
        <taxon>Bacteria</taxon>
        <taxon>Pseudomonadati</taxon>
        <taxon>Pseudomonadota</taxon>
        <taxon>Gammaproteobacteria</taxon>
        <taxon>Pseudomonadales</taxon>
        <taxon>Pseudomonadaceae</taxon>
        <taxon>Pseudomonas</taxon>
    </lineage>
</organism>
<dbReference type="PANTHER" id="PTHR30273">
    <property type="entry name" value="PERIPLASMIC SIGNAL SENSOR AND SIGMA FACTOR ACTIVATOR FECR-RELATED"/>
    <property type="match status" value="1"/>
</dbReference>
<dbReference type="InterPro" id="IPR006860">
    <property type="entry name" value="FecR"/>
</dbReference>
<feature type="domain" description="FecR protein" evidence="1">
    <location>
        <begin position="15"/>
        <end position="104"/>
    </location>
</feature>
<dbReference type="Pfam" id="PF04773">
    <property type="entry name" value="FecR"/>
    <property type="match status" value="1"/>
</dbReference>
<reference evidence="2" key="1">
    <citation type="submission" date="2023-03" db="EMBL/GenBank/DDBJ databases">
        <title>Andean soil-derived lignocellulolytic bacterial consortium as a source of novel taxa and putative plastic-active enzymes.</title>
        <authorList>
            <person name="Diaz-Garcia L."/>
            <person name="Chuvochina M."/>
            <person name="Feuerriegel G."/>
            <person name="Bunk B."/>
            <person name="Sproer C."/>
            <person name="Streit W.R."/>
            <person name="Rodriguez L.M."/>
            <person name="Overmann J."/>
            <person name="Jimenez D.J."/>
        </authorList>
    </citation>
    <scope>NUCLEOTIDE SEQUENCE</scope>
    <source>
        <strain evidence="2">MAG 876</strain>
    </source>
</reference>
<dbReference type="GO" id="GO:0016989">
    <property type="term" value="F:sigma factor antagonist activity"/>
    <property type="evidence" value="ECO:0007669"/>
    <property type="project" value="TreeGrafter"/>
</dbReference>
<evidence type="ECO:0000313" key="2">
    <source>
        <dbReference type="EMBL" id="WEK33404.1"/>
    </source>
</evidence>
<sequence>MTWQGADQGWLADQRTGVGERRTLHLADGSRMELAPQTRVDIDVEGQRRLLRLYSGELYVQVAADPQRPFEVEAANGRIRALGTEFDVRRNERDVHLTVTEHAVRVNVLAEGIAQVTEVQQGQGLDYNSAGLSQPFDVDPAAQTAWRHDRLVFNHRSLGEVLDAMKPYHPGLIWVRDEALRQLPVTGVVGTDDLAAQLQLLQQSLPVKIRKLPWLTVVERDETRTHPSR</sequence>
<evidence type="ECO:0000259" key="1">
    <source>
        <dbReference type="Pfam" id="PF04773"/>
    </source>
</evidence>
<accession>A0AAJ5WP17</accession>
<dbReference type="PANTHER" id="PTHR30273:SF2">
    <property type="entry name" value="PROTEIN FECR"/>
    <property type="match status" value="1"/>
</dbReference>
<protein>
    <submittedName>
        <fullName evidence="2">FecR domain-containing protein</fullName>
    </submittedName>
</protein>
<proteinExistence type="predicted"/>
<dbReference type="Gene3D" id="2.60.120.1440">
    <property type="match status" value="1"/>
</dbReference>
<dbReference type="Proteomes" id="UP001216329">
    <property type="component" value="Chromosome"/>
</dbReference>